<gene>
    <name evidence="6" type="primary">rutR_2</name>
    <name evidence="6" type="ORF">MCHUDSM44219_04817</name>
</gene>
<dbReference type="InterPro" id="IPR050109">
    <property type="entry name" value="HTH-type_TetR-like_transc_reg"/>
</dbReference>
<dbReference type="SUPFAM" id="SSF46689">
    <property type="entry name" value="Homeodomain-like"/>
    <property type="match status" value="1"/>
</dbReference>
<dbReference type="GO" id="GO:0000976">
    <property type="term" value="F:transcription cis-regulatory region binding"/>
    <property type="evidence" value="ECO:0007669"/>
    <property type="project" value="TreeGrafter"/>
</dbReference>
<evidence type="ECO:0000256" key="2">
    <source>
        <dbReference type="ARBA" id="ARBA00023125"/>
    </source>
</evidence>
<dbReference type="PROSITE" id="PS01081">
    <property type="entry name" value="HTH_TETR_1"/>
    <property type="match status" value="1"/>
</dbReference>
<dbReference type="InterPro" id="IPR041347">
    <property type="entry name" value="MftR_C"/>
</dbReference>
<dbReference type="EMBL" id="JYNX01000063">
    <property type="protein sequence ID" value="KMO72524.1"/>
    <property type="molecule type" value="Genomic_DNA"/>
</dbReference>
<dbReference type="Pfam" id="PF17754">
    <property type="entry name" value="TetR_C_14"/>
    <property type="match status" value="1"/>
</dbReference>
<keyword evidence="7" id="KW-1185">Reference proteome</keyword>
<comment type="caution">
    <text evidence="6">The sequence shown here is derived from an EMBL/GenBank/DDBJ whole genome shotgun (WGS) entry which is preliminary data.</text>
</comment>
<dbReference type="InterPro" id="IPR009057">
    <property type="entry name" value="Homeodomain-like_sf"/>
</dbReference>
<dbReference type="PRINTS" id="PR00455">
    <property type="entry name" value="HTHTETR"/>
</dbReference>
<evidence type="ECO:0000313" key="7">
    <source>
        <dbReference type="Proteomes" id="UP000036176"/>
    </source>
</evidence>
<name>A0A0J6VQT4_MYCCU</name>
<evidence type="ECO:0000256" key="3">
    <source>
        <dbReference type="ARBA" id="ARBA00023163"/>
    </source>
</evidence>
<keyword evidence="2 4" id="KW-0238">DNA-binding</keyword>
<evidence type="ECO:0000256" key="4">
    <source>
        <dbReference type="PROSITE-ProRule" id="PRU00335"/>
    </source>
</evidence>
<dbReference type="PANTHER" id="PTHR30055:SF238">
    <property type="entry name" value="MYCOFACTOCIN BIOSYNTHESIS TRANSCRIPTIONAL REGULATOR MFTR-RELATED"/>
    <property type="match status" value="1"/>
</dbReference>
<protein>
    <submittedName>
        <fullName evidence="6">HTH-type transcriptional regulator RutR</fullName>
    </submittedName>
</protein>
<sequence>MKPGNSEGLRERKKRQTREAVRIAAFRLFEKNGYPNTTIEQIAEAADVSPRTFFRYFPNKAALLIPDQLMEPIVALFLAAPAELSPIAAYRHALEQVFSGFAGSEWSDEMARQRLLYTLPEAGGALYHEYIHTIELITDALATRLGRPVDDPRLRITAGAMTGVMMAALHGTPMAPDALFAGLDFLDAGLPLNAAEK</sequence>
<dbReference type="PANTHER" id="PTHR30055">
    <property type="entry name" value="HTH-TYPE TRANSCRIPTIONAL REGULATOR RUTR"/>
    <property type="match status" value="1"/>
</dbReference>
<evidence type="ECO:0000259" key="5">
    <source>
        <dbReference type="PROSITE" id="PS50977"/>
    </source>
</evidence>
<dbReference type="PROSITE" id="PS50977">
    <property type="entry name" value="HTH_TETR_2"/>
    <property type="match status" value="1"/>
</dbReference>
<evidence type="ECO:0000313" key="6">
    <source>
        <dbReference type="EMBL" id="KMO72524.1"/>
    </source>
</evidence>
<dbReference type="InterPro" id="IPR023772">
    <property type="entry name" value="DNA-bd_HTH_TetR-type_CS"/>
</dbReference>
<organism evidence="6 7">
    <name type="scientific">Mycolicibacterium chubuense</name>
    <name type="common">Mycobacterium chubuense</name>
    <dbReference type="NCBI Taxonomy" id="1800"/>
    <lineage>
        <taxon>Bacteria</taxon>
        <taxon>Bacillati</taxon>
        <taxon>Actinomycetota</taxon>
        <taxon>Actinomycetes</taxon>
        <taxon>Mycobacteriales</taxon>
        <taxon>Mycobacteriaceae</taxon>
        <taxon>Mycolicibacterium</taxon>
    </lineage>
</organism>
<dbReference type="Proteomes" id="UP000036176">
    <property type="component" value="Unassembled WGS sequence"/>
</dbReference>
<reference evidence="6 7" key="1">
    <citation type="journal article" date="2015" name="Genome Biol. Evol.">
        <title>Characterization of Three Mycobacterium spp. with Potential Use in Bioremediation by Genome Sequencing and Comparative Genomics.</title>
        <authorList>
            <person name="Das S."/>
            <person name="Pettersson B.M."/>
            <person name="Behra P.R."/>
            <person name="Ramesh M."/>
            <person name="Dasgupta S."/>
            <person name="Bhattacharya A."/>
            <person name="Kirsebom L.A."/>
        </authorList>
    </citation>
    <scope>NUCLEOTIDE SEQUENCE [LARGE SCALE GENOMIC DNA]</scope>
    <source>
        <strain evidence="6 7">DSM 44219</strain>
    </source>
</reference>
<keyword evidence="3" id="KW-0804">Transcription</keyword>
<dbReference type="InterPro" id="IPR001647">
    <property type="entry name" value="HTH_TetR"/>
</dbReference>
<dbReference type="GO" id="GO:0003700">
    <property type="term" value="F:DNA-binding transcription factor activity"/>
    <property type="evidence" value="ECO:0007669"/>
    <property type="project" value="TreeGrafter"/>
</dbReference>
<dbReference type="PATRIC" id="fig|1800.3.peg.4844"/>
<proteinExistence type="predicted"/>
<dbReference type="OrthoDB" id="4143918at2"/>
<dbReference type="Gene3D" id="1.10.10.60">
    <property type="entry name" value="Homeodomain-like"/>
    <property type="match status" value="1"/>
</dbReference>
<dbReference type="RefSeq" id="WP_048420710.1">
    <property type="nucleotide sequence ID" value="NZ_JYNX01000063.1"/>
</dbReference>
<feature type="domain" description="HTH tetR-type" evidence="5">
    <location>
        <begin position="15"/>
        <end position="75"/>
    </location>
</feature>
<keyword evidence="1" id="KW-0805">Transcription regulation</keyword>
<dbReference type="Pfam" id="PF00440">
    <property type="entry name" value="TetR_N"/>
    <property type="match status" value="1"/>
</dbReference>
<accession>A0A0J6VQT4</accession>
<feature type="DNA-binding region" description="H-T-H motif" evidence="4">
    <location>
        <begin position="38"/>
        <end position="57"/>
    </location>
</feature>
<dbReference type="Gene3D" id="1.10.357.10">
    <property type="entry name" value="Tetracycline Repressor, domain 2"/>
    <property type="match status" value="1"/>
</dbReference>
<dbReference type="AlphaFoldDB" id="A0A0J6VQT4"/>
<evidence type="ECO:0000256" key="1">
    <source>
        <dbReference type="ARBA" id="ARBA00023015"/>
    </source>
</evidence>